<comment type="caution">
    <text evidence="4">The sequence shown here is derived from an EMBL/GenBank/DDBJ whole genome shotgun (WGS) entry which is preliminary data.</text>
</comment>
<dbReference type="InterPro" id="IPR000073">
    <property type="entry name" value="AB_hydrolase_1"/>
</dbReference>
<feature type="region of interest" description="Disordered" evidence="2">
    <location>
        <begin position="284"/>
        <end position="304"/>
    </location>
</feature>
<keyword evidence="5" id="KW-1185">Reference proteome</keyword>
<dbReference type="PANTHER" id="PTHR43798:SF31">
    <property type="entry name" value="AB HYDROLASE SUPERFAMILY PROTEIN YCLE"/>
    <property type="match status" value="1"/>
</dbReference>
<feature type="domain" description="AB hydrolase-1" evidence="3">
    <location>
        <begin position="37"/>
        <end position="277"/>
    </location>
</feature>
<organism evidence="4 5">
    <name type="scientific">Hyphobacterium vulgare</name>
    <dbReference type="NCBI Taxonomy" id="1736751"/>
    <lineage>
        <taxon>Bacteria</taxon>
        <taxon>Pseudomonadati</taxon>
        <taxon>Pseudomonadota</taxon>
        <taxon>Alphaproteobacteria</taxon>
        <taxon>Maricaulales</taxon>
        <taxon>Maricaulaceae</taxon>
        <taxon>Hyphobacterium</taxon>
    </lineage>
</organism>
<gene>
    <name evidence="4" type="ORF">ACFOOR_15140</name>
</gene>
<evidence type="ECO:0000259" key="3">
    <source>
        <dbReference type="Pfam" id="PF12697"/>
    </source>
</evidence>
<dbReference type="EMBL" id="JBHRSV010000031">
    <property type="protein sequence ID" value="MFC2927441.1"/>
    <property type="molecule type" value="Genomic_DNA"/>
</dbReference>
<evidence type="ECO:0000313" key="5">
    <source>
        <dbReference type="Proteomes" id="UP001595379"/>
    </source>
</evidence>
<proteinExistence type="predicted"/>
<dbReference type="PRINTS" id="PR00412">
    <property type="entry name" value="EPOXHYDRLASE"/>
</dbReference>
<keyword evidence="1 4" id="KW-0378">Hydrolase</keyword>
<dbReference type="PANTHER" id="PTHR43798">
    <property type="entry name" value="MONOACYLGLYCEROL LIPASE"/>
    <property type="match status" value="1"/>
</dbReference>
<dbReference type="InterPro" id="IPR000639">
    <property type="entry name" value="Epox_hydrolase-like"/>
</dbReference>
<dbReference type="InterPro" id="IPR050266">
    <property type="entry name" value="AB_hydrolase_sf"/>
</dbReference>
<dbReference type="Gene3D" id="3.40.50.1820">
    <property type="entry name" value="alpha/beta hydrolase"/>
    <property type="match status" value="1"/>
</dbReference>
<dbReference type="Pfam" id="PF12697">
    <property type="entry name" value="Abhydrolase_6"/>
    <property type="match status" value="1"/>
</dbReference>
<evidence type="ECO:0000313" key="4">
    <source>
        <dbReference type="EMBL" id="MFC2927441.1"/>
    </source>
</evidence>
<dbReference type="GO" id="GO:0016787">
    <property type="term" value="F:hydrolase activity"/>
    <property type="evidence" value="ECO:0007669"/>
    <property type="project" value="UniProtKB-KW"/>
</dbReference>
<evidence type="ECO:0000256" key="2">
    <source>
        <dbReference type="SAM" id="MobiDB-lite"/>
    </source>
</evidence>
<feature type="compositionally biased region" description="Polar residues" evidence="2">
    <location>
        <begin position="295"/>
        <end position="304"/>
    </location>
</feature>
<accession>A0ABV7A0Y1</accession>
<name>A0ABV7A0Y1_9PROT</name>
<dbReference type="InterPro" id="IPR029058">
    <property type="entry name" value="AB_hydrolase_fold"/>
</dbReference>
<sequence>MPHANALAEAGGIARLKVPLGDGTGMSVAVSGEGPDLLLVHGWSAHAGFFEDVQHRLADRFRVIAPDLRAHGATPRGTAPLTIRQLADDLNRMFEALAVRDAVVSGWSMGAMVLWRMMADHGAQRIAGLIVEDMSPRILNDHAWTLGMSNGIDASTSQRACDSMRANWMAYAEAFAPRMFARDSRHRLGKTRDWVVGEFAAHDGDAMADLWTSMAAEDARPILPELKLPVRVIHGALSEAYSPETSRFLVETLPDAEVVSFARSGHAPHLEEPERFSSAVAEFADRVQPAGGHKNPTSSEGSKS</sequence>
<dbReference type="Proteomes" id="UP001595379">
    <property type="component" value="Unassembled WGS sequence"/>
</dbReference>
<dbReference type="SUPFAM" id="SSF53474">
    <property type="entry name" value="alpha/beta-Hydrolases"/>
    <property type="match status" value="1"/>
</dbReference>
<protein>
    <submittedName>
        <fullName evidence="4">Alpha/beta fold hydrolase</fullName>
    </submittedName>
</protein>
<reference evidence="5" key="1">
    <citation type="journal article" date="2019" name="Int. J. Syst. Evol. Microbiol.">
        <title>The Global Catalogue of Microorganisms (GCM) 10K type strain sequencing project: providing services to taxonomists for standard genome sequencing and annotation.</title>
        <authorList>
            <consortium name="The Broad Institute Genomics Platform"/>
            <consortium name="The Broad Institute Genome Sequencing Center for Infectious Disease"/>
            <person name="Wu L."/>
            <person name="Ma J."/>
        </authorList>
    </citation>
    <scope>NUCLEOTIDE SEQUENCE [LARGE SCALE GENOMIC DNA]</scope>
    <source>
        <strain evidence="5">KCTC 52487</strain>
    </source>
</reference>
<dbReference type="RefSeq" id="WP_343165283.1">
    <property type="nucleotide sequence ID" value="NZ_JBHRSV010000031.1"/>
</dbReference>
<evidence type="ECO:0000256" key="1">
    <source>
        <dbReference type="ARBA" id="ARBA00022801"/>
    </source>
</evidence>